<dbReference type="GO" id="GO:0005524">
    <property type="term" value="F:ATP binding"/>
    <property type="evidence" value="ECO:0007669"/>
    <property type="project" value="UniProtKB-KW"/>
</dbReference>
<dbReference type="GO" id="GO:0002949">
    <property type="term" value="P:tRNA threonylcarbamoyladenosine modification"/>
    <property type="evidence" value="ECO:0007669"/>
    <property type="project" value="InterPro"/>
</dbReference>
<evidence type="ECO:0000256" key="4">
    <source>
        <dbReference type="ARBA" id="ARBA00022490"/>
    </source>
</evidence>
<organism evidence="11 12">
    <name type="scientific">Persicirhabdus sediminis</name>
    <dbReference type="NCBI Taxonomy" id="454144"/>
    <lineage>
        <taxon>Bacteria</taxon>
        <taxon>Pseudomonadati</taxon>
        <taxon>Verrucomicrobiota</taxon>
        <taxon>Verrucomicrobiia</taxon>
        <taxon>Verrucomicrobiales</taxon>
        <taxon>Verrucomicrobiaceae</taxon>
        <taxon>Persicirhabdus</taxon>
    </lineage>
</organism>
<accession>A0A8J7MCS8</accession>
<keyword evidence="7" id="KW-0547">Nucleotide-binding</keyword>
<keyword evidence="12" id="KW-1185">Reference proteome</keyword>
<evidence type="ECO:0000313" key="12">
    <source>
        <dbReference type="Proteomes" id="UP000624703"/>
    </source>
</evidence>
<dbReference type="GO" id="GO:0046872">
    <property type="term" value="F:metal ion binding"/>
    <property type="evidence" value="ECO:0007669"/>
    <property type="project" value="UniProtKB-KW"/>
</dbReference>
<dbReference type="GO" id="GO:0005737">
    <property type="term" value="C:cytoplasm"/>
    <property type="evidence" value="ECO:0007669"/>
    <property type="project" value="UniProtKB-SubCell"/>
</dbReference>
<comment type="subcellular location">
    <subcellularLocation>
        <location evidence="1">Cytoplasm</location>
    </subcellularLocation>
</comment>
<evidence type="ECO:0000256" key="5">
    <source>
        <dbReference type="ARBA" id="ARBA00022694"/>
    </source>
</evidence>
<proteinExistence type="inferred from homology"/>
<dbReference type="AlphaFoldDB" id="A0A8J7MCS8"/>
<reference evidence="11" key="1">
    <citation type="submission" date="2021-01" db="EMBL/GenBank/DDBJ databases">
        <title>Modified the classification status of verrucomicrobia.</title>
        <authorList>
            <person name="Feng X."/>
        </authorList>
    </citation>
    <scope>NUCLEOTIDE SEQUENCE</scope>
    <source>
        <strain evidence="11">_KCTC 22039</strain>
    </source>
</reference>
<evidence type="ECO:0000256" key="3">
    <source>
        <dbReference type="ARBA" id="ARBA00019010"/>
    </source>
</evidence>
<sequence>MENANVQVVAGAQAMIDLGAQWAKSFKGGEVIALVGGLGMGKTHLSKGMARGLGHEGEVTSPTFTLLHEYVGGRLPMFHLDLYRMESADELLRIGWDEYLDEGGVVVVEWADRFADLMPPETNWVEITPDGDAARQVSAPFAV</sequence>
<comment type="caution">
    <text evidence="11">The sequence shown here is derived from an EMBL/GenBank/DDBJ whole genome shotgun (WGS) entry which is preliminary data.</text>
</comment>
<keyword evidence="5" id="KW-0819">tRNA processing</keyword>
<protein>
    <recommendedName>
        <fullName evidence="3">tRNA threonylcarbamoyladenosine biosynthesis protein TsaE</fullName>
    </recommendedName>
    <alternativeName>
        <fullName evidence="10">t(6)A37 threonylcarbamoyladenosine biosynthesis protein TsaE</fullName>
    </alternativeName>
</protein>
<dbReference type="PANTHER" id="PTHR33540:SF2">
    <property type="entry name" value="TRNA THREONYLCARBAMOYLADENOSINE BIOSYNTHESIS PROTEIN TSAE"/>
    <property type="match status" value="1"/>
</dbReference>
<evidence type="ECO:0000256" key="9">
    <source>
        <dbReference type="ARBA" id="ARBA00022842"/>
    </source>
</evidence>
<evidence type="ECO:0000256" key="10">
    <source>
        <dbReference type="ARBA" id="ARBA00032441"/>
    </source>
</evidence>
<dbReference type="InterPro" id="IPR027417">
    <property type="entry name" value="P-loop_NTPase"/>
</dbReference>
<comment type="similarity">
    <text evidence="2">Belongs to the TsaE family.</text>
</comment>
<dbReference type="Pfam" id="PF02367">
    <property type="entry name" value="TsaE"/>
    <property type="match status" value="1"/>
</dbReference>
<dbReference type="InterPro" id="IPR003442">
    <property type="entry name" value="T6A_TsaE"/>
</dbReference>
<evidence type="ECO:0000256" key="8">
    <source>
        <dbReference type="ARBA" id="ARBA00022840"/>
    </source>
</evidence>
<evidence type="ECO:0000256" key="6">
    <source>
        <dbReference type="ARBA" id="ARBA00022723"/>
    </source>
</evidence>
<dbReference type="Proteomes" id="UP000624703">
    <property type="component" value="Unassembled WGS sequence"/>
</dbReference>
<dbReference type="EMBL" id="JAENIM010000032">
    <property type="protein sequence ID" value="MBK1790716.1"/>
    <property type="molecule type" value="Genomic_DNA"/>
</dbReference>
<evidence type="ECO:0000256" key="2">
    <source>
        <dbReference type="ARBA" id="ARBA00007599"/>
    </source>
</evidence>
<gene>
    <name evidence="11" type="primary">tsaE</name>
    <name evidence="11" type="ORF">JIN82_06060</name>
</gene>
<dbReference type="NCBIfam" id="TIGR00150">
    <property type="entry name" value="T6A_YjeE"/>
    <property type="match status" value="1"/>
</dbReference>
<dbReference type="PANTHER" id="PTHR33540">
    <property type="entry name" value="TRNA THREONYLCARBAMOYLADENOSINE BIOSYNTHESIS PROTEIN TSAE"/>
    <property type="match status" value="1"/>
</dbReference>
<evidence type="ECO:0000256" key="1">
    <source>
        <dbReference type="ARBA" id="ARBA00004496"/>
    </source>
</evidence>
<keyword evidence="4" id="KW-0963">Cytoplasm</keyword>
<dbReference type="Gene3D" id="3.40.50.300">
    <property type="entry name" value="P-loop containing nucleotide triphosphate hydrolases"/>
    <property type="match status" value="1"/>
</dbReference>
<name>A0A8J7MCS8_9BACT</name>
<keyword evidence="8" id="KW-0067">ATP-binding</keyword>
<evidence type="ECO:0000313" key="11">
    <source>
        <dbReference type="EMBL" id="MBK1790716.1"/>
    </source>
</evidence>
<keyword evidence="9" id="KW-0460">Magnesium</keyword>
<keyword evidence="6" id="KW-0479">Metal-binding</keyword>
<evidence type="ECO:0000256" key="7">
    <source>
        <dbReference type="ARBA" id="ARBA00022741"/>
    </source>
</evidence>
<dbReference type="SUPFAM" id="SSF52540">
    <property type="entry name" value="P-loop containing nucleoside triphosphate hydrolases"/>
    <property type="match status" value="1"/>
</dbReference>
<dbReference type="RefSeq" id="WP_200310740.1">
    <property type="nucleotide sequence ID" value="NZ_JAENIM010000032.1"/>
</dbReference>